<protein>
    <submittedName>
        <fullName evidence="2">Uncharacterized protein</fullName>
    </submittedName>
</protein>
<evidence type="ECO:0000313" key="3">
    <source>
        <dbReference type="Proteomes" id="UP000321570"/>
    </source>
</evidence>
<sequence>MLKKPNSEQLQVAIDKNPTYPTRELSSHMTMYRKMKRLGWKSPKGWEMSPPPHTICQKSTNNSV</sequence>
<accession>A0A564ZD23</accession>
<keyword evidence="3" id="KW-1185">Reference proteome</keyword>
<proteinExistence type="predicted"/>
<organism evidence="2 3">
    <name type="scientific">Hymenolepis diminuta</name>
    <name type="common">Rat tapeworm</name>
    <dbReference type="NCBI Taxonomy" id="6216"/>
    <lineage>
        <taxon>Eukaryota</taxon>
        <taxon>Metazoa</taxon>
        <taxon>Spiralia</taxon>
        <taxon>Lophotrochozoa</taxon>
        <taxon>Platyhelminthes</taxon>
        <taxon>Cestoda</taxon>
        <taxon>Eucestoda</taxon>
        <taxon>Cyclophyllidea</taxon>
        <taxon>Hymenolepididae</taxon>
        <taxon>Hymenolepis</taxon>
    </lineage>
</organism>
<gene>
    <name evidence="2" type="ORF">WMSIL1_LOCUS14839</name>
</gene>
<feature type="region of interest" description="Disordered" evidence="1">
    <location>
        <begin position="42"/>
        <end position="64"/>
    </location>
</feature>
<dbReference type="AlphaFoldDB" id="A0A564ZD23"/>
<name>A0A564ZD23_HYMDI</name>
<dbReference type="EMBL" id="CABIJS010000717">
    <property type="protein sequence ID" value="VUZ57397.1"/>
    <property type="molecule type" value="Genomic_DNA"/>
</dbReference>
<reference evidence="2 3" key="1">
    <citation type="submission" date="2019-07" db="EMBL/GenBank/DDBJ databases">
        <authorList>
            <person name="Jastrzebski P J."/>
            <person name="Paukszto L."/>
            <person name="Jastrzebski P J."/>
        </authorList>
    </citation>
    <scope>NUCLEOTIDE SEQUENCE [LARGE SCALE GENOMIC DNA]</scope>
    <source>
        <strain evidence="2 3">WMS-il1</strain>
    </source>
</reference>
<evidence type="ECO:0000313" key="2">
    <source>
        <dbReference type="EMBL" id="VUZ57397.1"/>
    </source>
</evidence>
<dbReference type="Proteomes" id="UP000321570">
    <property type="component" value="Unassembled WGS sequence"/>
</dbReference>
<evidence type="ECO:0000256" key="1">
    <source>
        <dbReference type="SAM" id="MobiDB-lite"/>
    </source>
</evidence>